<dbReference type="SUPFAM" id="SSF51206">
    <property type="entry name" value="cAMP-binding domain-like"/>
    <property type="match status" value="1"/>
</dbReference>
<dbReference type="PROSITE" id="PS50042">
    <property type="entry name" value="CNMP_BINDING_3"/>
    <property type="match status" value="1"/>
</dbReference>
<sequence length="164" mass="19058">MDNKDFLKQVEIFRDLSEDELFEVSRSLSEMKAPTGTVIIEERTPGDSLYIIKKGRVMIEKEAGERKALLAELTPPLFFGEMSLIDDYPHSAKVTAVEDSELLLINRLDLEIILNWNTVLGVKMWRSFSKVLSERLRQTNDRIFQKMYDADDTTSFQMWSEVMK</sequence>
<gene>
    <name evidence="3" type="ORF">ACFL27_14245</name>
</gene>
<keyword evidence="4" id="KW-1185">Reference proteome</keyword>
<accession>A0ABV6YYT3</accession>
<keyword evidence="1" id="KW-0813">Transport</keyword>
<protein>
    <submittedName>
        <fullName evidence="3">Crp/Fnr family transcriptional regulator</fullName>
    </submittedName>
</protein>
<dbReference type="Pfam" id="PF00027">
    <property type="entry name" value="cNMP_binding"/>
    <property type="match status" value="1"/>
</dbReference>
<proteinExistence type="predicted"/>
<name>A0ABV6YYT3_UNCC1</name>
<evidence type="ECO:0000313" key="4">
    <source>
        <dbReference type="Proteomes" id="UP001594351"/>
    </source>
</evidence>
<dbReference type="InterPro" id="IPR014710">
    <property type="entry name" value="RmlC-like_jellyroll"/>
</dbReference>
<dbReference type="CDD" id="cd00038">
    <property type="entry name" value="CAP_ED"/>
    <property type="match status" value="1"/>
</dbReference>
<keyword evidence="1" id="KW-1071">Ligand-gated ion channel</keyword>
<comment type="caution">
    <text evidence="3">The sequence shown here is derived from an EMBL/GenBank/DDBJ whole genome shotgun (WGS) entry which is preliminary data.</text>
</comment>
<dbReference type="PANTHER" id="PTHR45638">
    <property type="entry name" value="CYCLIC NUCLEOTIDE-GATED CATION CHANNEL SUBUNIT A"/>
    <property type="match status" value="1"/>
</dbReference>
<dbReference type="EMBL" id="JBHPBY010000180">
    <property type="protein sequence ID" value="MFC1851354.1"/>
    <property type="molecule type" value="Genomic_DNA"/>
</dbReference>
<keyword evidence="1" id="KW-0407">Ion channel</keyword>
<reference evidence="3 4" key="1">
    <citation type="submission" date="2024-09" db="EMBL/GenBank/DDBJ databases">
        <title>Laminarin stimulates single cell rates of sulfate reduction while oxygen inhibits transcriptomic activity in coastal marine sediment.</title>
        <authorList>
            <person name="Lindsay M."/>
            <person name="Orcutt B."/>
            <person name="Emerson D."/>
            <person name="Stepanauskas R."/>
            <person name="D'Angelo T."/>
        </authorList>
    </citation>
    <scope>NUCLEOTIDE SEQUENCE [LARGE SCALE GENOMIC DNA]</scope>
    <source>
        <strain evidence="3">SAG AM-311-K15</strain>
    </source>
</reference>
<dbReference type="InterPro" id="IPR018490">
    <property type="entry name" value="cNMP-bd_dom_sf"/>
</dbReference>
<dbReference type="Proteomes" id="UP001594351">
    <property type="component" value="Unassembled WGS sequence"/>
</dbReference>
<feature type="domain" description="Cyclic nucleotide-binding" evidence="2">
    <location>
        <begin position="12"/>
        <end position="131"/>
    </location>
</feature>
<evidence type="ECO:0000313" key="3">
    <source>
        <dbReference type="EMBL" id="MFC1851354.1"/>
    </source>
</evidence>
<dbReference type="SMART" id="SM00100">
    <property type="entry name" value="cNMP"/>
    <property type="match status" value="1"/>
</dbReference>
<dbReference type="InterPro" id="IPR000595">
    <property type="entry name" value="cNMP-bd_dom"/>
</dbReference>
<evidence type="ECO:0000259" key="2">
    <source>
        <dbReference type="PROSITE" id="PS50042"/>
    </source>
</evidence>
<organism evidence="3 4">
    <name type="scientific">candidate division CSSED10-310 bacterium</name>
    <dbReference type="NCBI Taxonomy" id="2855610"/>
    <lineage>
        <taxon>Bacteria</taxon>
        <taxon>Bacteria division CSSED10-310</taxon>
    </lineage>
</organism>
<evidence type="ECO:0000256" key="1">
    <source>
        <dbReference type="ARBA" id="ARBA00023286"/>
    </source>
</evidence>
<dbReference type="Gene3D" id="2.60.120.10">
    <property type="entry name" value="Jelly Rolls"/>
    <property type="match status" value="1"/>
</dbReference>
<dbReference type="PANTHER" id="PTHR45638:SF11">
    <property type="entry name" value="CYCLIC NUCLEOTIDE-GATED CATION CHANNEL SUBUNIT A"/>
    <property type="match status" value="1"/>
</dbReference>
<keyword evidence="1" id="KW-0406">Ion transport</keyword>
<dbReference type="InterPro" id="IPR050866">
    <property type="entry name" value="CNG_cation_channel"/>
</dbReference>